<gene>
    <name evidence="2" type="ORF">SDC9_135931</name>
</gene>
<sequence length="366" mass="41587">MISERRKNRIAKEQSKRAKRQLRHNDGRFKAERKGQKFADLKSKKGHSDGIVTIEYEKRKVDVGGKDYYIPVDDSGHVPRTALAARLQHITEGNRKGIRRNVIRDLNSDAQTVVKGDKLTPEEVAEWWAHPNESDIEGIDTTKDWASLKGYSQKKYNSAKSIVLLNVGKKEDAAIRKVLMDNFTKSELDKMASDEGVTVLIENIGDAGSYDPLNKTIRLSPNHSRSDSTITHEFTHHLRLKDNKRKGEVTRSRIERSISGENRNLEEAATTAETLTRLTPYKKVDNIGYHGAMVGWDEKLGHELVNKDRKTFVGNAEYGSKGLRGKRAVDAVEKKFDESEISKLKMRYSTESAKMTLDRHRNSTKK</sequence>
<feature type="region of interest" description="Disordered" evidence="1">
    <location>
        <begin position="1"/>
        <end position="45"/>
    </location>
</feature>
<dbReference type="EMBL" id="VSSQ01036366">
    <property type="protein sequence ID" value="MPM88827.1"/>
    <property type="molecule type" value="Genomic_DNA"/>
</dbReference>
<evidence type="ECO:0000256" key="1">
    <source>
        <dbReference type="SAM" id="MobiDB-lite"/>
    </source>
</evidence>
<accession>A0A645DHU0</accession>
<evidence type="ECO:0000313" key="2">
    <source>
        <dbReference type="EMBL" id="MPM88827.1"/>
    </source>
</evidence>
<protein>
    <submittedName>
        <fullName evidence="2">Uncharacterized protein</fullName>
    </submittedName>
</protein>
<comment type="caution">
    <text evidence="2">The sequence shown here is derived from an EMBL/GenBank/DDBJ whole genome shotgun (WGS) entry which is preliminary data.</text>
</comment>
<dbReference type="AlphaFoldDB" id="A0A645DHU0"/>
<name>A0A645DHU0_9ZZZZ</name>
<feature type="compositionally biased region" description="Basic and acidic residues" evidence="1">
    <location>
        <begin position="23"/>
        <end position="45"/>
    </location>
</feature>
<organism evidence="2">
    <name type="scientific">bioreactor metagenome</name>
    <dbReference type="NCBI Taxonomy" id="1076179"/>
    <lineage>
        <taxon>unclassified sequences</taxon>
        <taxon>metagenomes</taxon>
        <taxon>ecological metagenomes</taxon>
    </lineage>
</organism>
<reference evidence="2" key="1">
    <citation type="submission" date="2019-08" db="EMBL/GenBank/DDBJ databases">
        <authorList>
            <person name="Kucharzyk K."/>
            <person name="Murdoch R.W."/>
            <person name="Higgins S."/>
            <person name="Loffler F."/>
        </authorList>
    </citation>
    <scope>NUCLEOTIDE SEQUENCE</scope>
</reference>
<proteinExistence type="predicted"/>